<dbReference type="PROSITE" id="PS51007">
    <property type="entry name" value="CYTC"/>
    <property type="match status" value="2"/>
</dbReference>
<dbReference type="Pfam" id="PF14715">
    <property type="entry name" value="FixP_N"/>
    <property type="match status" value="1"/>
</dbReference>
<dbReference type="Gene3D" id="1.10.760.10">
    <property type="entry name" value="Cytochrome c-like domain"/>
    <property type="match status" value="2"/>
</dbReference>
<keyword evidence="8 19" id="KW-0679">Respiratory chain</keyword>
<dbReference type="EMBL" id="BSNN01000008">
    <property type="protein sequence ID" value="GLQ36286.1"/>
    <property type="molecule type" value="Genomic_DNA"/>
</dbReference>
<dbReference type="Pfam" id="PF13442">
    <property type="entry name" value="Cytochrome_CBB3"/>
    <property type="match status" value="2"/>
</dbReference>
<evidence type="ECO:0000256" key="19">
    <source>
        <dbReference type="PIRNR" id="PIRNR000006"/>
    </source>
</evidence>
<dbReference type="Proteomes" id="UP001156694">
    <property type="component" value="Unassembled WGS sequence"/>
</dbReference>
<organism evidence="22 23">
    <name type="scientific">Amylibacter marinus</name>
    <dbReference type="NCBI Taxonomy" id="1475483"/>
    <lineage>
        <taxon>Bacteria</taxon>
        <taxon>Pseudomonadati</taxon>
        <taxon>Pseudomonadota</taxon>
        <taxon>Alphaproteobacteria</taxon>
        <taxon>Rhodobacterales</taxon>
        <taxon>Paracoccaceae</taxon>
        <taxon>Amylibacter</taxon>
    </lineage>
</organism>
<evidence type="ECO:0000256" key="2">
    <source>
        <dbReference type="ARBA" id="ARBA00004673"/>
    </source>
</evidence>
<dbReference type="RefSeq" id="WP_284380014.1">
    <property type="nucleotide sequence ID" value="NZ_BSNN01000008.1"/>
</dbReference>
<evidence type="ECO:0000256" key="7">
    <source>
        <dbReference type="ARBA" id="ARBA00022617"/>
    </source>
</evidence>
<dbReference type="PANTHER" id="PTHR33751:SF1">
    <property type="entry name" value="CBB3-TYPE CYTOCHROME C OXIDASE SUBUNIT FIXP"/>
    <property type="match status" value="1"/>
</dbReference>
<feature type="transmembrane region" description="Helical" evidence="20">
    <location>
        <begin position="32"/>
        <end position="54"/>
    </location>
</feature>
<evidence type="ECO:0000256" key="15">
    <source>
        <dbReference type="ARBA" id="ARBA00023002"/>
    </source>
</evidence>
<sequence length="287" mass="31772">MSKKHKMADEDYPTTGHEWDGIREYDKPMPRWWLWTFFATIIFSLAYVIAYPAVPLIKGATPGLLGYSSRAQLQRSLDSVALENAEIEQLLLATPLENIAKNPSLVRYASAGGGAVFRTYCAQCHGAGAQGATGYPNLQDDDWLWGGDLAALEQTIQHGIRSDADEDTRYSEMPKFGEFLEEAQIEQLVEYLRQISGQDYLAETSANAEVLFADNCAACHGQNGEGNHEQGAPNLKDALWLYGGDRDALRHSIANARFGVMPAWNTRITPAQIRQVTFYVHQLGGGE</sequence>
<dbReference type="InterPro" id="IPR050597">
    <property type="entry name" value="Cytochrome_c_Oxidase_Subunit"/>
</dbReference>
<comment type="similarity">
    <text evidence="3 19">Belongs to the CcoP / FixP family.</text>
</comment>
<keyword evidence="5 19" id="KW-1003">Cell membrane</keyword>
<evidence type="ECO:0000256" key="3">
    <source>
        <dbReference type="ARBA" id="ARBA00006113"/>
    </source>
</evidence>
<keyword evidence="12 19" id="KW-0375">Hydrogen ion transport</keyword>
<dbReference type="PIRSF" id="PIRSF000006">
    <property type="entry name" value="Cbb3-Cox_fixP"/>
    <property type="match status" value="1"/>
</dbReference>
<evidence type="ECO:0000313" key="23">
    <source>
        <dbReference type="Proteomes" id="UP001156694"/>
    </source>
</evidence>
<comment type="subcellular location">
    <subcellularLocation>
        <location evidence="1 19">Cell inner membrane</location>
    </subcellularLocation>
</comment>
<dbReference type="InterPro" id="IPR036909">
    <property type="entry name" value="Cyt_c-like_dom_sf"/>
</dbReference>
<keyword evidence="17 19" id="KW-0406">Ion transport</keyword>
<evidence type="ECO:0000256" key="14">
    <source>
        <dbReference type="ARBA" id="ARBA00022989"/>
    </source>
</evidence>
<evidence type="ECO:0000256" key="13">
    <source>
        <dbReference type="ARBA" id="ARBA00022982"/>
    </source>
</evidence>
<dbReference type="InterPro" id="IPR032858">
    <property type="entry name" value="CcoP_N"/>
</dbReference>
<keyword evidence="4 19" id="KW-0813">Transport</keyword>
<keyword evidence="18 19" id="KW-0472">Membrane</keyword>
<evidence type="ECO:0000256" key="11">
    <source>
        <dbReference type="ARBA" id="ARBA00022737"/>
    </source>
</evidence>
<accession>A0ABQ5VXX5</accession>
<evidence type="ECO:0000256" key="20">
    <source>
        <dbReference type="SAM" id="Phobius"/>
    </source>
</evidence>
<keyword evidence="7 19" id="KW-0349">Heme</keyword>
<evidence type="ECO:0000256" key="5">
    <source>
        <dbReference type="ARBA" id="ARBA00022475"/>
    </source>
</evidence>
<evidence type="ECO:0000256" key="18">
    <source>
        <dbReference type="ARBA" id="ARBA00023136"/>
    </source>
</evidence>
<evidence type="ECO:0000313" key="22">
    <source>
        <dbReference type="EMBL" id="GLQ36286.1"/>
    </source>
</evidence>
<keyword evidence="10 19" id="KW-0479">Metal-binding</keyword>
<keyword evidence="9 20" id="KW-0812">Transmembrane</keyword>
<comment type="subunit">
    <text evidence="19">Component of the cbb3-type cytochrome c oxidase.</text>
</comment>
<dbReference type="InterPro" id="IPR038414">
    <property type="entry name" value="CcoP_N_sf"/>
</dbReference>
<evidence type="ECO:0000256" key="1">
    <source>
        <dbReference type="ARBA" id="ARBA00004533"/>
    </source>
</evidence>
<proteinExistence type="inferred from homology"/>
<dbReference type="InterPro" id="IPR009056">
    <property type="entry name" value="Cyt_c-like_dom"/>
</dbReference>
<keyword evidence="14 20" id="KW-1133">Transmembrane helix</keyword>
<evidence type="ECO:0000259" key="21">
    <source>
        <dbReference type="PROSITE" id="PS51007"/>
    </source>
</evidence>
<keyword evidence="6 19" id="KW-0997">Cell inner membrane</keyword>
<evidence type="ECO:0000256" key="17">
    <source>
        <dbReference type="ARBA" id="ARBA00023065"/>
    </source>
</evidence>
<comment type="pathway">
    <text evidence="2 19">Energy metabolism; oxidative phosphorylation.</text>
</comment>
<keyword evidence="15 19" id="KW-0560">Oxidoreductase</keyword>
<dbReference type="PRINTS" id="PR00605">
    <property type="entry name" value="CYTCHROMECIC"/>
</dbReference>
<keyword evidence="13 19" id="KW-0249">Electron transport</keyword>
<evidence type="ECO:0000256" key="10">
    <source>
        <dbReference type="ARBA" id="ARBA00022723"/>
    </source>
</evidence>
<keyword evidence="16 19" id="KW-0408">Iron</keyword>
<evidence type="ECO:0000256" key="8">
    <source>
        <dbReference type="ARBA" id="ARBA00022660"/>
    </source>
</evidence>
<evidence type="ECO:0000256" key="12">
    <source>
        <dbReference type="ARBA" id="ARBA00022781"/>
    </source>
</evidence>
<comment type="caution">
    <text evidence="22">The sequence shown here is derived from an EMBL/GenBank/DDBJ whole genome shotgun (WGS) entry which is preliminary data.</text>
</comment>
<reference evidence="23" key="1">
    <citation type="journal article" date="2019" name="Int. J. Syst. Evol. Microbiol.">
        <title>The Global Catalogue of Microorganisms (GCM) 10K type strain sequencing project: providing services to taxonomists for standard genome sequencing and annotation.</title>
        <authorList>
            <consortium name="The Broad Institute Genomics Platform"/>
            <consortium name="The Broad Institute Genome Sequencing Center for Infectious Disease"/>
            <person name="Wu L."/>
            <person name="Ma J."/>
        </authorList>
    </citation>
    <scope>NUCLEOTIDE SEQUENCE [LARGE SCALE GENOMIC DNA]</scope>
    <source>
        <strain evidence="23">NBRC 110140</strain>
    </source>
</reference>
<evidence type="ECO:0000256" key="9">
    <source>
        <dbReference type="ARBA" id="ARBA00022692"/>
    </source>
</evidence>
<dbReference type="InterPro" id="IPR004678">
    <property type="entry name" value="Cyt_c_oxidase_cbb3_su3"/>
</dbReference>
<dbReference type="Gene3D" id="6.10.280.130">
    <property type="match status" value="1"/>
</dbReference>
<protein>
    <recommendedName>
        <fullName evidence="19">Cbb3-type cytochrome c oxidase subunit</fullName>
    </recommendedName>
</protein>
<keyword evidence="23" id="KW-1185">Reference proteome</keyword>
<name>A0ABQ5VXX5_9RHOB</name>
<feature type="domain" description="Cytochrome c" evidence="21">
    <location>
        <begin position="203"/>
        <end position="284"/>
    </location>
</feature>
<dbReference type="SUPFAM" id="SSF46626">
    <property type="entry name" value="Cytochrome c"/>
    <property type="match status" value="2"/>
</dbReference>
<evidence type="ECO:0000256" key="16">
    <source>
        <dbReference type="ARBA" id="ARBA00023004"/>
    </source>
</evidence>
<feature type="domain" description="Cytochrome c" evidence="21">
    <location>
        <begin position="108"/>
        <end position="196"/>
    </location>
</feature>
<dbReference type="InterPro" id="IPR008168">
    <property type="entry name" value="Cyt_C_IC"/>
</dbReference>
<comment type="function">
    <text evidence="19">C-type cytochrome. Part of the cbb3-type cytochrome c oxidase complex.</text>
</comment>
<dbReference type="PANTHER" id="PTHR33751">
    <property type="entry name" value="CBB3-TYPE CYTOCHROME C OXIDASE SUBUNIT FIXP"/>
    <property type="match status" value="1"/>
</dbReference>
<evidence type="ECO:0000256" key="6">
    <source>
        <dbReference type="ARBA" id="ARBA00022519"/>
    </source>
</evidence>
<gene>
    <name evidence="22" type="primary">ccoP</name>
    <name evidence="22" type="ORF">GCM10007939_25700</name>
</gene>
<evidence type="ECO:0000256" key="4">
    <source>
        <dbReference type="ARBA" id="ARBA00022448"/>
    </source>
</evidence>
<dbReference type="NCBIfam" id="TIGR00782">
    <property type="entry name" value="ccoP"/>
    <property type="match status" value="1"/>
</dbReference>
<comment type="cofactor">
    <cofactor evidence="19">
        <name>heme c</name>
        <dbReference type="ChEBI" id="CHEBI:61717"/>
    </cofactor>
    <text evidence="19">Binds 2 heme C groups per subunit.</text>
</comment>
<keyword evidence="11" id="KW-0677">Repeat</keyword>